<name>A0A086J3H0_NEMA1</name>
<sequence>MNSESSATEKVLLDLLDMLESAKYTELIELAWKSLYEIVIPFNTKGIHLFLSNYIIILSQTLSIESTAEEASRILSILDLIIHPRKGTIIEGESHFDDLVEEVPSAPCDTPETKEASLDKNSNKKVKIDIIE</sequence>
<dbReference type="RefSeq" id="XP_052905243.1">
    <property type="nucleotide sequence ID" value="XM_053048483.1"/>
</dbReference>
<dbReference type="AlphaFoldDB" id="A0A086J3H0"/>
<dbReference type="Proteomes" id="UP000054524">
    <property type="component" value="Unassembled WGS sequence"/>
</dbReference>
<dbReference type="EMBL" id="AKIJ01000002">
    <property type="protein sequence ID" value="KFG26688.1"/>
    <property type="molecule type" value="Genomic_DNA"/>
</dbReference>
<accession>A0A086J3H0</accession>
<dbReference type="HOGENOM" id="CLU_2009398_0_0_1"/>
<comment type="caution">
    <text evidence="2">The sequence shown here is derived from an EMBL/GenBank/DDBJ whole genome shotgun (WGS) entry which is preliminary data.</text>
</comment>
<dbReference type="EMBL" id="AKIJ01000004">
    <property type="protein sequence ID" value="KFG25769.1"/>
    <property type="molecule type" value="Genomic_DNA"/>
</dbReference>
<keyword evidence="3" id="KW-1185">Reference proteome</keyword>
<reference evidence="2 3" key="2">
    <citation type="journal article" date="2014" name="Genome Announc.">
        <title>Genome Sequence of the Microsporidian Species Nematocida sp1 Strain ERTm6 (ATCC PRA-372).</title>
        <authorList>
            <person name="Bakowski M.A."/>
            <person name="Priest M."/>
            <person name="Young S."/>
            <person name="Cuomo C.A."/>
            <person name="Troemel E.R."/>
        </authorList>
    </citation>
    <scope>NUCLEOTIDE SEQUENCE [LARGE SCALE GENOMIC DNA]</scope>
    <source>
        <strain evidence="2 3">ERTm6</strain>
    </source>
</reference>
<evidence type="ECO:0000313" key="1">
    <source>
        <dbReference type="EMBL" id="KFG25769.1"/>
    </source>
</evidence>
<reference evidence="2" key="1">
    <citation type="submission" date="2012-10" db="EMBL/GenBank/DDBJ databases">
        <authorList>
            <consortium name="The Broad Institute Genome Sequencing Platform"/>
            <consortium name="The Broad Institute Genome Sequencing Center for Infectious Disease"/>
            <person name="Cuomo C."/>
            <person name="Troemel E."/>
            <person name="Walker B."/>
            <person name="Young S.K."/>
            <person name="Zeng Q."/>
            <person name="Gargeya S."/>
            <person name="Fitzgerald M."/>
            <person name="Haas B."/>
            <person name="Abouelleil A."/>
            <person name="Alvarado L."/>
            <person name="Arachchi H.M."/>
            <person name="Berlin A.M."/>
            <person name="Chapman S.B."/>
            <person name="Goldberg J."/>
            <person name="Griggs A."/>
            <person name="Gujja S."/>
            <person name="Hansen M."/>
            <person name="Howarth C."/>
            <person name="Imamovic A."/>
            <person name="Larimer J."/>
            <person name="McCowan C."/>
            <person name="Murphy C."/>
            <person name="Neiman D."/>
            <person name="Pearson M."/>
            <person name="Priest M."/>
            <person name="Roberts A."/>
            <person name="Saif S."/>
            <person name="Shea T."/>
            <person name="Sisk P."/>
            <person name="Sykes S."/>
            <person name="Wortman J."/>
            <person name="Nusbaum C."/>
            <person name="Birren B."/>
        </authorList>
    </citation>
    <scope>NUCLEOTIDE SEQUENCE</scope>
    <source>
        <strain evidence="2">ERTm6</strain>
    </source>
</reference>
<protein>
    <submittedName>
        <fullName evidence="2">Uncharacterized protein</fullName>
    </submittedName>
</protein>
<organism evidence="2 3">
    <name type="scientific">Nematocida ausubeli (strain ATCC PRA-371 / ERTm2)</name>
    <name type="common">Nematode killer fungus</name>
    <dbReference type="NCBI Taxonomy" id="1913371"/>
    <lineage>
        <taxon>Eukaryota</taxon>
        <taxon>Fungi</taxon>
        <taxon>Fungi incertae sedis</taxon>
        <taxon>Microsporidia</taxon>
        <taxon>Nematocida</taxon>
    </lineage>
</organism>
<dbReference type="GeneID" id="77675812"/>
<gene>
    <name evidence="2" type="ORF">NESG_00839</name>
    <name evidence="1" type="ORF">NESG_01753</name>
</gene>
<proteinExistence type="predicted"/>
<evidence type="ECO:0000313" key="3">
    <source>
        <dbReference type="Proteomes" id="UP000054524"/>
    </source>
</evidence>
<evidence type="ECO:0000313" key="2">
    <source>
        <dbReference type="EMBL" id="KFG26688.1"/>
    </source>
</evidence>